<name>A0AB38RP46_RHOSG</name>
<reference evidence="3" key="1">
    <citation type="journal article" date="2022" name="Environ. Microbiol.">
        <title>Functional analysis, diversity, and distribution of carbendazim hydrolases MheI and CbmA, responsible for the initial step in carbendazim degradation.</title>
        <authorList>
            <person name="Zhang M."/>
            <person name="Bai X."/>
            <person name="Li Q."/>
            <person name="Zhang L."/>
            <person name="Zhu Q."/>
            <person name="Gao S."/>
            <person name="Ke Z."/>
            <person name="Jiang M."/>
            <person name="Hu J."/>
            <person name="Qiu J."/>
            <person name="Hong Q."/>
        </authorList>
    </citation>
    <scope>NUCLEOTIDE SEQUENCE [LARGE SCALE GENOMIC DNA]</scope>
    <source>
        <strain evidence="3">djl-6</strain>
    </source>
</reference>
<evidence type="ECO:0000313" key="3">
    <source>
        <dbReference type="Proteomes" id="UP000831484"/>
    </source>
</evidence>
<dbReference type="Proteomes" id="UP000831484">
    <property type="component" value="Plasmid pdjl-6-5"/>
</dbReference>
<dbReference type="Pfam" id="PF00582">
    <property type="entry name" value="Usp"/>
    <property type="match status" value="1"/>
</dbReference>
<proteinExistence type="predicted"/>
<evidence type="ECO:0000313" key="2">
    <source>
        <dbReference type="EMBL" id="UPU47115.1"/>
    </source>
</evidence>
<dbReference type="EMBL" id="CP096568">
    <property type="protein sequence ID" value="UPU47115.1"/>
    <property type="molecule type" value="Genomic_DNA"/>
</dbReference>
<sequence>MNSQQKISHAAHSPLTCHLHETRSHLPVAGHIVAGLGSGAPSSNALTFATDFAAKQGAALHIVHCIDVEDMPVETDSPYYEDRFHQAVTAQRDRALAILHAFPGNWTYDCQRAEPAQYLMTIADTYGAFVIVIGAPRLGAVSAGGTLFHTSVSSRLARQNRYALLLIPATVSAAAWPDKST</sequence>
<dbReference type="InterPro" id="IPR006016">
    <property type="entry name" value="UspA"/>
</dbReference>
<dbReference type="SUPFAM" id="SSF52402">
    <property type="entry name" value="Adenine nucleotide alpha hydrolases-like"/>
    <property type="match status" value="1"/>
</dbReference>
<evidence type="ECO:0000259" key="1">
    <source>
        <dbReference type="Pfam" id="PF00582"/>
    </source>
</evidence>
<organism evidence="2 3">
    <name type="scientific">Rhodococcus qingshengii JCM 15477</name>
    <dbReference type="NCBI Taxonomy" id="1303681"/>
    <lineage>
        <taxon>Bacteria</taxon>
        <taxon>Bacillati</taxon>
        <taxon>Actinomycetota</taxon>
        <taxon>Actinomycetes</taxon>
        <taxon>Mycobacteriales</taxon>
        <taxon>Nocardiaceae</taxon>
        <taxon>Rhodococcus</taxon>
        <taxon>Rhodococcus erythropolis group</taxon>
    </lineage>
</organism>
<dbReference type="CDD" id="cd00293">
    <property type="entry name" value="USP-like"/>
    <property type="match status" value="1"/>
</dbReference>
<dbReference type="RefSeq" id="WP_064074703.1">
    <property type="nucleotide sequence ID" value="NZ_CP096568.1"/>
</dbReference>
<keyword evidence="2" id="KW-0614">Plasmid</keyword>
<protein>
    <submittedName>
        <fullName evidence="2">Universal stress protein</fullName>
    </submittedName>
</protein>
<dbReference type="AlphaFoldDB" id="A0AB38RP46"/>
<feature type="domain" description="UspA" evidence="1">
    <location>
        <begin position="31"/>
        <end position="159"/>
    </location>
</feature>
<gene>
    <name evidence="2" type="ORF">M0639_34140</name>
</gene>
<geneLocation type="plasmid" evidence="2 3">
    <name>pdjl-6-5</name>
</geneLocation>
<dbReference type="Gene3D" id="3.40.50.620">
    <property type="entry name" value="HUPs"/>
    <property type="match status" value="1"/>
</dbReference>
<accession>A0AB38RP46</accession>
<dbReference type="InterPro" id="IPR014729">
    <property type="entry name" value="Rossmann-like_a/b/a_fold"/>
</dbReference>
<keyword evidence="3" id="KW-1185">Reference proteome</keyword>